<evidence type="ECO:0000313" key="17">
    <source>
        <dbReference type="EMBL" id="CAB4750701.1"/>
    </source>
</evidence>
<dbReference type="NCBIfam" id="TIGR00083">
    <property type="entry name" value="ribF"/>
    <property type="match status" value="1"/>
</dbReference>
<organism evidence="17">
    <name type="scientific">freshwater metagenome</name>
    <dbReference type="NCBI Taxonomy" id="449393"/>
    <lineage>
        <taxon>unclassified sequences</taxon>
        <taxon>metagenomes</taxon>
        <taxon>ecological metagenomes</taxon>
    </lineage>
</organism>
<dbReference type="InterPro" id="IPR015864">
    <property type="entry name" value="FAD_synthase"/>
</dbReference>
<comment type="pathway">
    <text evidence="2">Cofactor biosynthesis; FMN biosynthesis; FMN from riboflavin (ATP route): step 1/1.</text>
</comment>
<evidence type="ECO:0000256" key="11">
    <source>
        <dbReference type="ARBA" id="ARBA00022741"/>
    </source>
</evidence>
<keyword evidence="12" id="KW-0418">Kinase</keyword>
<dbReference type="InterPro" id="IPR002606">
    <property type="entry name" value="Riboflavin_kinase_bac"/>
</dbReference>
<comment type="pathway">
    <text evidence="1">Cofactor biosynthesis; FAD biosynthesis; FAD from FMN: step 1/1.</text>
</comment>
<dbReference type="GO" id="GO:0009398">
    <property type="term" value="P:FMN biosynthetic process"/>
    <property type="evidence" value="ECO:0007669"/>
    <property type="project" value="UniProtKB-UniPathway"/>
</dbReference>
<dbReference type="UniPathway" id="UPA00276">
    <property type="reaction ID" value="UER00406"/>
</dbReference>
<evidence type="ECO:0000256" key="9">
    <source>
        <dbReference type="ARBA" id="ARBA00022679"/>
    </source>
</evidence>
<accession>A0A6J6TT47</accession>
<evidence type="ECO:0000256" key="15">
    <source>
        <dbReference type="ARBA" id="ARBA00023268"/>
    </source>
</evidence>
<dbReference type="AlphaFoldDB" id="A0A6J6TT47"/>
<name>A0A6J6TT47_9ZZZZ</name>
<evidence type="ECO:0000256" key="7">
    <source>
        <dbReference type="ARBA" id="ARBA00022630"/>
    </source>
</evidence>
<evidence type="ECO:0000256" key="2">
    <source>
        <dbReference type="ARBA" id="ARBA00005201"/>
    </source>
</evidence>
<keyword evidence="9" id="KW-0808">Transferase</keyword>
<dbReference type="Gene3D" id="2.40.30.30">
    <property type="entry name" value="Riboflavin kinase-like"/>
    <property type="match status" value="1"/>
</dbReference>
<evidence type="ECO:0000256" key="10">
    <source>
        <dbReference type="ARBA" id="ARBA00022695"/>
    </source>
</evidence>
<evidence type="ECO:0000256" key="13">
    <source>
        <dbReference type="ARBA" id="ARBA00022827"/>
    </source>
</evidence>
<keyword evidence="10" id="KW-0548">Nucleotidyltransferase</keyword>
<dbReference type="SUPFAM" id="SSF82114">
    <property type="entry name" value="Riboflavin kinase-like"/>
    <property type="match status" value="1"/>
</dbReference>
<dbReference type="EMBL" id="CAEZYZ010000269">
    <property type="protein sequence ID" value="CAB4762138.1"/>
    <property type="molecule type" value="Genomic_DNA"/>
</dbReference>
<dbReference type="PANTHER" id="PTHR22749:SF6">
    <property type="entry name" value="RIBOFLAVIN KINASE"/>
    <property type="match status" value="1"/>
</dbReference>
<dbReference type="FunFam" id="3.40.50.620:FF:000021">
    <property type="entry name" value="Riboflavin biosynthesis protein"/>
    <property type="match status" value="1"/>
</dbReference>
<keyword evidence="13" id="KW-0274">FAD</keyword>
<dbReference type="GO" id="GO:0003919">
    <property type="term" value="F:FMN adenylyltransferase activity"/>
    <property type="evidence" value="ECO:0007669"/>
    <property type="project" value="UniProtKB-EC"/>
</dbReference>
<dbReference type="NCBIfam" id="NF004160">
    <property type="entry name" value="PRK05627.1-3"/>
    <property type="match status" value="1"/>
</dbReference>
<dbReference type="GO" id="GO:0008531">
    <property type="term" value="F:riboflavin kinase activity"/>
    <property type="evidence" value="ECO:0007669"/>
    <property type="project" value="UniProtKB-EC"/>
</dbReference>
<evidence type="ECO:0000256" key="6">
    <source>
        <dbReference type="ARBA" id="ARBA00018483"/>
    </source>
</evidence>
<reference evidence="17" key="1">
    <citation type="submission" date="2020-05" db="EMBL/GenBank/DDBJ databases">
        <authorList>
            <person name="Chiriac C."/>
            <person name="Salcher M."/>
            <person name="Ghai R."/>
            <person name="Kavagutti S V."/>
        </authorList>
    </citation>
    <scope>NUCLEOTIDE SEQUENCE</scope>
</reference>
<dbReference type="GO" id="GO:0006747">
    <property type="term" value="P:FAD biosynthetic process"/>
    <property type="evidence" value="ECO:0007669"/>
    <property type="project" value="UniProtKB-UniPathway"/>
</dbReference>
<dbReference type="SUPFAM" id="SSF52374">
    <property type="entry name" value="Nucleotidylyl transferase"/>
    <property type="match status" value="1"/>
</dbReference>
<dbReference type="GO" id="GO:0005524">
    <property type="term" value="F:ATP binding"/>
    <property type="evidence" value="ECO:0007669"/>
    <property type="project" value="UniProtKB-KW"/>
</dbReference>
<evidence type="ECO:0000256" key="12">
    <source>
        <dbReference type="ARBA" id="ARBA00022777"/>
    </source>
</evidence>
<dbReference type="PANTHER" id="PTHR22749">
    <property type="entry name" value="RIBOFLAVIN KINASE/FMN ADENYLYLTRANSFERASE"/>
    <property type="match status" value="1"/>
</dbReference>
<evidence type="ECO:0000256" key="14">
    <source>
        <dbReference type="ARBA" id="ARBA00022840"/>
    </source>
</evidence>
<evidence type="ECO:0000256" key="1">
    <source>
        <dbReference type="ARBA" id="ARBA00004726"/>
    </source>
</evidence>
<dbReference type="FunFam" id="2.40.30.30:FF:000003">
    <property type="entry name" value="Riboflavin biosynthesis protein"/>
    <property type="match status" value="1"/>
</dbReference>
<evidence type="ECO:0000256" key="3">
    <source>
        <dbReference type="ARBA" id="ARBA00010214"/>
    </source>
</evidence>
<keyword evidence="11" id="KW-0547">Nucleotide-binding</keyword>
<comment type="similarity">
    <text evidence="3">Belongs to the RibF family.</text>
</comment>
<feature type="domain" description="Riboflavin kinase" evidence="16">
    <location>
        <begin position="179"/>
        <end position="304"/>
    </location>
</feature>
<dbReference type="Pfam" id="PF01687">
    <property type="entry name" value="Flavokinase"/>
    <property type="match status" value="1"/>
</dbReference>
<evidence type="ECO:0000256" key="4">
    <source>
        <dbReference type="ARBA" id="ARBA00012105"/>
    </source>
</evidence>
<dbReference type="InterPro" id="IPR004821">
    <property type="entry name" value="Cyt_trans-like"/>
</dbReference>
<evidence type="ECO:0000259" key="16">
    <source>
        <dbReference type="SMART" id="SM00904"/>
    </source>
</evidence>
<dbReference type="GO" id="GO:0009231">
    <property type="term" value="P:riboflavin biosynthetic process"/>
    <property type="evidence" value="ECO:0007669"/>
    <property type="project" value="InterPro"/>
</dbReference>
<keyword evidence="15" id="KW-0511">Multifunctional enzyme</keyword>
<gene>
    <name evidence="17" type="ORF">UFOPK2786_01275</name>
    <name evidence="18" type="ORF">UFOPK2810_01414</name>
</gene>
<dbReference type="InterPro" id="IPR015865">
    <property type="entry name" value="Riboflavin_kinase_bac/euk"/>
</dbReference>
<dbReference type="PIRSF" id="PIRSF004491">
    <property type="entry name" value="FAD_Synth"/>
    <property type="match status" value="1"/>
</dbReference>
<evidence type="ECO:0000313" key="18">
    <source>
        <dbReference type="EMBL" id="CAB4762138.1"/>
    </source>
</evidence>
<evidence type="ECO:0000256" key="5">
    <source>
        <dbReference type="ARBA" id="ARBA00012393"/>
    </source>
</evidence>
<evidence type="ECO:0000256" key="8">
    <source>
        <dbReference type="ARBA" id="ARBA00022643"/>
    </source>
</evidence>
<dbReference type="SMART" id="SM00904">
    <property type="entry name" value="Flavokinase"/>
    <property type="match status" value="1"/>
</dbReference>
<dbReference type="InterPro" id="IPR023468">
    <property type="entry name" value="Riboflavin_kinase"/>
</dbReference>
<keyword evidence="7" id="KW-0285">Flavoprotein</keyword>
<dbReference type="InterPro" id="IPR014729">
    <property type="entry name" value="Rossmann-like_a/b/a_fold"/>
</dbReference>
<dbReference type="Pfam" id="PF06574">
    <property type="entry name" value="FAD_syn"/>
    <property type="match status" value="1"/>
</dbReference>
<dbReference type="Gene3D" id="3.40.50.620">
    <property type="entry name" value="HUPs"/>
    <property type="match status" value="1"/>
</dbReference>
<dbReference type="EC" id="2.7.1.26" evidence="4"/>
<dbReference type="EC" id="2.7.7.2" evidence="5"/>
<proteinExistence type="inferred from homology"/>
<dbReference type="EMBL" id="CAEZYW010000208">
    <property type="protein sequence ID" value="CAB4750701.1"/>
    <property type="molecule type" value="Genomic_DNA"/>
</dbReference>
<sequence length="306" mass="32354">MSGTYEVGQHPGGTVACIGVFDGVHKGHQALIGRARGEANRAGLPLVAVTFDPHPEAVIRPGHAPQSLATIEQRVELLGSAGADAVEVLAFDGAMAAETPEEFVQSVLVDRLMARTVVVGENFLFGAHAAGNVSVLAELGRAHGFDVIAVPLAADNAPWSSSRIRALLAAGEIDEANEMLGREYSVDGLVVHGDHRGRELGYPTANLQVVGDPVIPADGVYAGLLESEGEQMPAAISVGTNPQFEGRERRIETYVIDRADLDLYGCSIRVAFAGRIRGQEVFDTLDEFIAQMAGDVEQARILLGGR</sequence>
<keyword evidence="14" id="KW-0067">ATP-binding</keyword>
<protein>
    <recommendedName>
        <fullName evidence="6">Bifunctional riboflavin kinase/FMN adenylyltransferase</fullName>
        <ecNumber evidence="4">2.7.1.26</ecNumber>
        <ecNumber evidence="5">2.7.7.2</ecNumber>
    </recommendedName>
</protein>
<dbReference type="CDD" id="cd02064">
    <property type="entry name" value="FAD_synthetase_N"/>
    <property type="match status" value="1"/>
</dbReference>
<dbReference type="InterPro" id="IPR023465">
    <property type="entry name" value="Riboflavin_kinase_dom_sf"/>
</dbReference>
<dbReference type="NCBIfam" id="TIGR00125">
    <property type="entry name" value="cyt_tran_rel"/>
    <property type="match status" value="1"/>
</dbReference>
<keyword evidence="8" id="KW-0288">FMN</keyword>
<dbReference type="UniPathway" id="UPA00277">
    <property type="reaction ID" value="UER00407"/>
</dbReference>